<keyword evidence="1" id="KW-0812">Transmembrane</keyword>
<name>A0ABP7XLT0_9ACTN</name>
<dbReference type="EMBL" id="BAAAZH010000017">
    <property type="protein sequence ID" value="GAA4121229.1"/>
    <property type="molecule type" value="Genomic_DNA"/>
</dbReference>
<keyword evidence="1" id="KW-1133">Transmembrane helix</keyword>
<evidence type="ECO:0000313" key="3">
    <source>
        <dbReference type="Proteomes" id="UP001501495"/>
    </source>
</evidence>
<sequence>MATTSTGRRTAGLFDIRTIIGGLLGVYGLVLTLMGAFGDTEESKTGGINANLWAGLGLLVVGLVFLAWARLRPVTVPAEKAPAEPAER</sequence>
<gene>
    <name evidence="2" type="ORF">GCM10022215_25920</name>
</gene>
<protein>
    <recommendedName>
        <fullName evidence="4">LPXTG cell wall anchor domain-containing protein</fullName>
    </recommendedName>
</protein>
<accession>A0ABP7XLT0</accession>
<dbReference type="Proteomes" id="UP001501495">
    <property type="component" value="Unassembled WGS sequence"/>
</dbReference>
<evidence type="ECO:0000256" key="1">
    <source>
        <dbReference type="SAM" id="Phobius"/>
    </source>
</evidence>
<feature type="transmembrane region" description="Helical" evidence="1">
    <location>
        <begin position="50"/>
        <end position="71"/>
    </location>
</feature>
<evidence type="ECO:0000313" key="2">
    <source>
        <dbReference type="EMBL" id="GAA4121229.1"/>
    </source>
</evidence>
<organism evidence="2 3">
    <name type="scientific">Nocardioides fonticola</name>
    <dbReference type="NCBI Taxonomy" id="450363"/>
    <lineage>
        <taxon>Bacteria</taxon>
        <taxon>Bacillati</taxon>
        <taxon>Actinomycetota</taxon>
        <taxon>Actinomycetes</taxon>
        <taxon>Propionibacteriales</taxon>
        <taxon>Nocardioidaceae</taxon>
        <taxon>Nocardioides</taxon>
    </lineage>
</organism>
<evidence type="ECO:0008006" key="4">
    <source>
        <dbReference type="Google" id="ProtNLM"/>
    </source>
</evidence>
<comment type="caution">
    <text evidence="2">The sequence shown here is derived from an EMBL/GenBank/DDBJ whole genome shotgun (WGS) entry which is preliminary data.</text>
</comment>
<reference evidence="3" key="1">
    <citation type="journal article" date="2019" name="Int. J. Syst. Evol. Microbiol.">
        <title>The Global Catalogue of Microorganisms (GCM) 10K type strain sequencing project: providing services to taxonomists for standard genome sequencing and annotation.</title>
        <authorList>
            <consortium name="The Broad Institute Genomics Platform"/>
            <consortium name="The Broad Institute Genome Sequencing Center for Infectious Disease"/>
            <person name="Wu L."/>
            <person name="Ma J."/>
        </authorList>
    </citation>
    <scope>NUCLEOTIDE SEQUENCE [LARGE SCALE GENOMIC DNA]</scope>
    <source>
        <strain evidence="3">JCM 16703</strain>
    </source>
</reference>
<keyword evidence="1" id="KW-0472">Membrane</keyword>
<dbReference type="RefSeq" id="WP_344733837.1">
    <property type="nucleotide sequence ID" value="NZ_BAAAZH010000017.1"/>
</dbReference>
<keyword evidence="3" id="KW-1185">Reference proteome</keyword>
<proteinExistence type="predicted"/>
<feature type="transmembrane region" description="Helical" evidence="1">
    <location>
        <begin position="18"/>
        <end position="38"/>
    </location>
</feature>